<dbReference type="InterPro" id="IPR011009">
    <property type="entry name" value="Kinase-like_dom_sf"/>
</dbReference>
<evidence type="ECO:0000256" key="2">
    <source>
        <dbReference type="SAM" id="Phobius"/>
    </source>
</evidence>
<sequence length="702" mass="72672">MPPQPASNSIDPSNYKSPKPFSSSKSSCLEYCLDQQGSSVTFRRAERLSSIEKELFEEEFETVTALEAVEGTKVAAQYAKWDKSRPDAVYGIMDVDPGTNLKLLMDRWKTEQKQWTDDDLLLLVVQLVYPLKYMHTKFIHRAIRSDCIFLETAKPAVFANFQYALRYNQESGEKTSAPYVKNGLDPDTPYQPSNRIRPRETNLDDPLYDSRVDIWAIGLILHEIAYGKSIFGNANDIQILTKIQQNQFDIIQYDPLHPKFHAILKRMLSTDADARPTATSLLQDPQLQPAYNFLTSVPAVPMIKTNASSILNSAIPQETFPDDPRTRQNRFVQSMASPLAAGNITISVDSANPTENAPTATSSSSVNKEGAELGAGKGIRAVVVAGALVAIALVVGVLSAEAGFLVVIELAAAVIAGALGAAALQARILGTEPLVAFTLVAGALGVGALVAGFVAGAGELGEGILEALILVVGALGIGALVAGVVAGSIVARTVAGALKTRALVTGALVTGALVAGVVAGEVIRIAGELDAGDVAGILGTGPLMAGALVAGVVVGARVVEVVTGALGATELGTRALVAGTLAAGALVAEVVAGIRVAGALATGVLGAGALVVGALEARSLETRAHMARAFEAGALVAGALLAGALGAGLLSNYTILTATGSGLVLSTGTIAAGTVMAAALGACGGIFGIRLHRQRDIEQQDQ</sequence>
<dbReference type="SMART" id="SM00220">
    <property type="entry name" value="S_TKc"/>
    <property type="match status" value="1"/>
</dbReference>
<dbReference type="SUPFAM" id="SSF56112">
    <property type="entry name" value="Protein kinase-like (PK-like)"/>
    <property type="match status" value="1"/>
</dbReference>
<feature type="transmembrane region" description="Helical" evidence="2">
    <location>
        <begin position="629"/>
        <end position="650"/>
    </location>
</feature>
<feature type="transmembrane region" description="Helical" evidence="2">
    <location>
        <begin position="502"/>
        <end position="523"/>
    </location>
</feature>
<dbReference type="Gene3D" id="3.30.200.20">
    <property type="entry name" value="Phosphorylase Kinase, domain 1"/>
    <property type="match status" value="1"/>
</dbReference>
<protein>
    <recommendedName>
        <fullName evidence="3">Protein kinase domain-containing protein</fullName>
    </recommendedName>
</protein>
<feature type="transmembrane region" description="Helical" evidence="2">
    <location>
        <begin position="378"/>
        <end position="398"/>
    </location>
</feature>
<feature type="region of interest" description="Disordered" evidence="1">
    <location>
        <begin position="1"/>
        <end position="26"/>
    </location>
</feature>
<dbReference type="PROSITE" id="PS50011">
    <property type="entry name" value="PROTEIN_KINASE_DOM"/>
    <property type="match status" value="1"/>
</dbReference>
<feature type="transmembrane region" description="Helical" evidence="2">
    <location>
        <begin position="594"/>
        <end position="617"/>
    </location>
</feature>
<dbReference type="Proteomes" id="UP001281761">
    <property type="component" value="Unassembled WGS sequence"/>
</dbReference>
<keyword evidence="2" id="KW-0472">Membrane</keyword>
<feature type="transmembrane region" description="Helical" evidence="2">
    <location>
        <begin position="434"/>
        <end position="455"/>
    </location>
</feature>
<evidence type="ECO:0000259" key="3">
    <source>
        <dbReference type="PROSITE" id="PS50011"/>
    </source>
</evidence>
<evidence type="ECO:0000313" key="4">
    <source>
        <dbReference type="EMBL" id="KAK2946428.1"/>
    </source>
</evidence>
<keyword evidence="2" id="KW-1133">Transmembrane helix</keyword>
<feature type="compositionally biased region" description="Low complexity" evidence="1">
    <location>
        <begin position="12"/>
        <end position="26"/>
    </location>
</feature>
<keyword evidence="5" id="KW-1185">Reference proteome</keyword>
<dbReference type="InterPro" id="IPR053083">
    <property type="entry name" value="TF_kinase-domain_protein"/>
</dbReference>
<name>A0ABQ9X4C0_9EUKA</name>
<dbReference type="EMBL" id="JARBJD010000229">
    <property type="protein sequence ID" value="KAK2946428.1"/>
    <property type="molecule type" value="Genomic_DNA"/>
</dbReference>
<reference evidence="4 5" key="1">
    <citation type="journal article" date="2022" name="bioRxiv">
        <title>Genomics of Preaxostyla Flagellates Illuminates Evolutionary Transitions and the Path Towards Mitochondrial Loss.</title>
        <authorList>
            <person name="Novak L.V.F."/>
            <person name="Treitli S.C."/>
            <person name="Pyrih J."/>
            <person name="Halakuc P."/>
            <person name="Pipaliya S.V."/>
            <person name="Vacek V."/>
            <person name="Brzon O."/>
            <person name="Soukal P."/>
            <person name="Eme L."/>
            <person name="Dacks J.B."/>
            <person name="Karnkowska A."/>
            <person name="Elias M."/>
            <person name="Hampl V."/>
        </authorList>
    </citation>
    <scope>NUCLEOTIDE SEQUENCE [LARGE SCALE GENOMIC DNA]</scope>
    <source>
        <strain evidence="4">NAU3</strain>
        <tissue evidence="4">Gut</tissue>
    </source>
</reference>
<feature type="compositionally biased region" description="Polar residues" evidence="1">
    <location>
        <begin position="1"/>
        <end position="11"/>
    </location>
</feature>
<accession>A0ABQ9X4C0</accession>
<dbReference type="Pfam" id="PF00069">
    <property type="entry name" value="Pkinase"/>
    <property type="match status" value="1"/>
</dbReference>
<gene>
    <name evidence="4" type="ORF">BLNAU_18679</name>
</gene>
<evidence type="ECO:0000313" key="5">
    <source>
        <dbReference type="Proteomes" id="UP001281761"/>
    </source>
</evidence>
<dbReference type="Gene3D" id="1.10.510.10">
    <property type="entry name" value="Transferase(Phosphotransferase) domain 1"/>
    <property type="match status" value="1"/>
</dbReference>
<feature type="domain" description="Protein kinase" evidence="3">
    <location>
        <begin position="15"/>
        <end position="287"/>
    </location>
</feature>
<keyword evidence="2" id="KW-0812">Transmembrane</keyword>
<feature type="transmembrane region" description="Helical" evidence="2">
    <location>
        <begin position="467"/>
        <end position="490"/>
    </location>
</feature>
<evidence type="ECO:0000256" key="1">
    <source>
        <dbReference type="SAM" id="MobiDB-lite"/>
    </source>
</evidence>
<proteinExistence type="predicted"/>
<feature type="region of interest" description="Disordered" evidence="1">
    <location>
        <begin position="176"/>
        <end position="202"/>
    </location>
</feature>
<organism evidence="4 5">
    <name type="scientific">Blattamonas nauphoetae</name>
    <dbReference type="NCBI Taxonomy" id="2049346"/>
    <lineage>
        <taxon>Eukaryota</taxon>
        <taxon>Metamonada</taxon>
        <taxon>Preaxostyla</taxon>
        <taxon>Oxymonadida</taxon>
        <taxon>Blattamonas</taxon>
    </lineage>
</organism>
<dbReference type="PANTHER" id="PTHR44305:SF24">
    <property type="entry name" value="TYROSINE-PROTEIN KINASE C03B1.5-RELATED"/>
    <property type="match status" value="1"/>
</dbReference>
<dbReference type="InterPro" id="IPR000719">
    <property type="entry name" value="Prot_kinase_dom"/>
</dbReference>
<dbReference type="PANTHER" id="PTHR44305">
    <property type="entry name" value="SI:DKEY-192D15.2-RELATED"/>
    <property type="match status" value="1"/>
</dbReference>
<feature type="transmembrane region" description="Helical" evidence="2">
    <location>
        <begin position="404"/>
        <end position="422"/>
    </location>
</feature>
<feature type="transmembrane region" description="Helical" evidence="2">
    <location>
        <begin position="670"/>
        <end position="689"/>
    </location>
</feature>
<comment type="caution">
    <text evidence="4">The sequence shown here is derived from an EMBL/GenBank/DDBJ whole genome shotgun (WGS) entry which is preliminary data.</text>
</comment>
<feature type="transmembrane region" description="Helical" evidence="2">
    <location>
        <begin position="535"/>
        <end position="559"/>
    </location>
</feature>